<reference evidence="1 2" key="1">
    <citation type="journal article" date="2011" name="BMC Genomics">
        <title>Genome sequencing reveals diversification of virulence factor content and possible host adaptation in distinct subpopulations of Salmonella enterica.</title>
        <authorList>
            <person name="den Bakker H.C."/>
            <person name="Moreno Switt A.I."/>
            <person name="Govoni G."/>
            <person name="Cummings C.A."/>
            <person name="Ranieri M.L."/>
            <person name="Degoricija L."/>
            <person name="Hoelzer K."/>
            <person name="Rodriguez-Rivera L.D."/>
            <person name="Brown S."/>
            <person name="Bolchacova E."/>
            <person name="Furtado M.R."/>
            <person name="Wiedmann M."/>
        </authorList>
    </citation>
    <scope>NUCLEOTIDE SEQUENCE [LARGE SCALE GENOMIC DNA]</scope>
    <source>
        <strain evidence="1 2">S5-403</strain>
    </source>
</reference>
<feature type="non-terminal residue" evidence="1">
    <location>
        <position position="1"/>
    </location>
</feature>
<proteinExistence type="predicted"/>
<accession>G5Q635</accession>
<evidence type="ECO:0000313" key="2">
    <source>
        <dbReference type="Proteomes" id="UP000003221"/>
    </source>
</evidence>
<dbReference type="AlphaFoldDB" id="G5Q635"/>
<comment type="caution">
    <text evidence="1">The sequence shown here is derived from an EMBL/GenBank/DDBJ whole genome shotgun (WGS) entry which is preliminary data.</text>
</comment>
<gene>
    <name evidence="1" type="ORF">LTSEMON_3667</name>
</gene>
<dbReference type="PATRIC" id="fig|913242.3.peg.3164"/>
<sequence>IVDNIADTDRLADGEDGVVMDLLITDSFGDATDRNGNELVDDAMTPVLYDSNDKKVTLAQTPCTTETPCVFIASRDKEAGTVTLSSTLPGTFRWKAKADAYGDSNYVDVTFIGDNLSALNAVIYQVKAANPVNLIGKEDKHPTVNNTYRFLLWRDKNKDNVFQMSEQLTEEEMALYDYQWEFTGQSTNGHTGALANTMNEDLVLPVTNKEAAQKFAANEEDGVQGYGIRVTYSQK</sequence>
<name>G5Q635_SALMO</name>
<evidence type="ECO:0000313" key="1">
    <source>
        <dbReference type="EMBL" id="EHC76546.1"/>
    </source>
</evidence>
<dbReference type="Proteomes" id="UP000003221">
    <property type="component" value="Unassembled WGS sequence"/>
</dbReference>
<dbReference type="EMBL" id="AFCS01000850">
    <property type="protein sequence ID" value="EHC76546.1"/>
    <property type="molecule type" value="Genomic_DNA"/>
</dbReference>
<protein>
    <submittedName>
        <fullName evidence="1">Putative invasin</fullName>
    </submittedName>
</protein>
<organism evidence="1 2">
    <name type="scientific">Salmonella enterica subsp. enterica serovar Montevideo str. S5-403</name>
    <dbReference type="NCBI Taxonomy" id="913242"/>
    <lineage>
        <taxon>Bacteria</taxon>
        <taxon>Pseudomonadati</taxon>
        <taxon>Pseudomonadota</taxon>
        <taxon>Gammaproteobacteria</taxon>
        <taxon>Enterobacterales</taxon>
        <taxon>Enterobacteriaceae</taxon>
        <taxon>Salmonella</taxon>
    </lineage>
</organism>